<dbReference type="GO" id="GO:0009253">
    <property type="term" value="P:peptidoglycan catabolic process"/>
    <property type="evidence" value="ECO:0007669"/>
    <property type="project" value="InterPro"/>
</dbReference>
<keyword evidence="4" id="KW-0961">Cell wall biogenesis/degradation</keyword>
<comment type="caution">
    <text evidence="6">The sequence shown here is derived from an EMBL/GenBank/DDBJ whole genome shotgun (WGS) entry which is preliminary data.</text>
</comment>
<evidence type="ECO:0000256" key="3">
    <source>
        <dbReference type="ARBA" id="ARBA00022801"/>
    </source>
</evidence>
<keyword evidence="3" id="KW-0378">Hydrolase</keyword>
<dbReference type="Proteomes" id="UP000295247">
    <property type="component" value="Unassembled WGS sequence"/>
</dbReference>
<evidence type="ECO:0000259" key="5">
    <source>
        <dbReference type="SMART" id="SM00644"/>
    </source>
</evidence>
<dbReference type="PANTHER" id="PTHR30417">
    <property type="entry name" value="N-ACETYLMURAMOYL-L-ALANINE AMIDASE AMID"/>
    <property type="match status" value="1"/>
</dbReference>
<dbReference type="SMART" id="SM00644">
    <property type="entry name" value="Ami_2"/>
    <property type="match status" value="1"/>
</dbReference>
<dbReference type="GO" id="GO:0071555">
    <property type="term" value="P:cell wall organization"/>
    <property type="evidence" value="ECO:0007669"/>
    <property type="project" value="UniProtKB-KW"/>
</dbReference>
<dbReference type="CDD" id="cd06583">
    <property type="entry name" value="PGRP"/>
    <property type="match status" value="1"/>
</dbReference>
<name>A0A4R4ALB0_MARGR</name>
<dbReference type="Gene3D" id="3.40.80.10">
    <property type="entry name" value="Peptidoglycan recognition protein-like"/>
    <property type="match status" value="1"/>
</dbReference>
<evidence type="ECO:0000256" key="1">
    <source>
        <dbReference type="ARBA" id="ARBA00001561"/>
    </source>
</evidence>
<dbReference type="InterPro" id="IPR002502">
    <property type="entry name" value="Amidase_domain"/>
</dbReference>
<dbReference type="SUPFAM" id="SSF55846">
    <property type="entry name" value="N-acetylmuramoyl-L-alanine amidase-like"/>
    <property type="match status" value="1"/>
</dbReference>
<dbReference type="InterPro" id="IPR036505">
    <property type="entry name" value="Amidase/PGRP_sf"/>
</dbReference>
<dbReference type="GO" id="GO:0009254">
    <property type="term" value="P:peptidoglycan turnover"/>
    <property type="evidence" value="ECO:0007669"/>
    <property type="project" value="TreeGrafter"/>
</dbReference>
<reference evidence="6 7" key="1">
    <citation type="submission" date="2019-03" db="EMBL/GenBank/DDBJ databases">
        <title>Genomic Encyclopedia of Type Strains, Phase IV (KMG-IV): sequencing the most valuable type-strain genomes for metagenomic binning, comparative biology and taxonomic classification.</title>
        <authorList>
            <person name="Goeker M."/>
        </authorList>
    </citation>
    <scope>NUCLEOTIDE SEQUENCE [LARGE SCALE GENOMIC DNA]</scope>
    <source>
        <strain evidence="6 7">DSM 203</strain>
    </source>
</reference>
<dbReference type="GO" id="GO:0019867">
    <property type="term" value="C:outer membrane"/>
    <property type="evidence" value="ECO:0007669"/>
    <property type="project" value="TreeGrafter"/>
</dbReference>
<organism evidence="6 7">
    <name type="scientific">Marichromatium gracile</name>
    <name type="common">Chromatium gracile</name>
    <dbReference type="NCBI Taxonomy" id="1048"/>
    <lineage>
        <taxon>Bacteria</taxon>
        <taxon>Pseudomonadati</taxon>
        <taxon>Pseudomonadota</taxon>
        <taxon>Gammaproteobacteria</taxon>
        <taxon>Chromatiales</taxon>
        <taxon>Chromatiaceae</taxon>
        <taxon>Marichromatium</taxon>
    </lineage>
</organism>
<sequence>MGGMARYGRWLLGLLLLLGLGATPAREIDLVVIHATGGPGCKAGRLWHSGGGTLESNRRHFARNPGISYHYLIGRDGTTVTGTPVAEVAHHARGHNARSVGIELVNDGDGRDPFPEVQIQALIALLRPLLVAHDLTPAQIRGHGELDTRSFVCGGRRYKSKVDPGGAYPGFAGNFPWSRVREALMR</sequence>
<evidence type="ECO:0000313" key="6">
    <source>
        <dbReference type="EMBL" id="TCW39606.1"/>
    </source>
</evidence>
<feature type="domain" description="N-acetylmuramoyl-L-alanine amidase" evidence="5">
    <location>
        <begin position="18"/>
        <end position="165"/>
    </location>
</feature>
<comment type="catalytic activity">
    <reaction evidence="1">
        <text>Hydrolyzes the link between N-acetylmuramoyl residues and L-amino acid residues in certain cell-wall glycopeptides.</text>
        <dbReference type="EC" id="3.5.1.28"/>
    </reaction>
</comment>
<accession>A0A4R4ALB0</accession>
<evidence type="ECO:0000256" key="4">
    <source>
        <dbReference type="ARBA" id="ARBA00023316"/>
    </source>
</evidence>
<dbReference type="GO" id="GO:0008745">
    <property type="term" value="F:N-acetylmuramoyl-L-alanine amidase activity"/>
    <property type="evidence" value="ECO:0007669"/>
    <property type="project" value="UniProtKB-EC"/>
</dbReference>
<dbReference type="EC" id="3.5.1.28" evidence="2"/>
<gene>
    <name evidence="6" type="ORF">EDC29_10118</name>
</gene>
<dbReference type="AlphaFoldDB" id="A0A4R4ALB0"/>
<evidence type="ECO:0000313" key="7">
    <source>
        <dbReference type="Proteomes" id="UP000295247"/>
    </source>
</evidence>
<dbReference type="Pfam" id="PF01510">
    <property type="entry name" value="Amidase_2"/>
    <property type="match status" value="1"/>
</dbReference>
<dbReference type="EMBL" id="SMDC01000001">
    <property type="protein sequence ID" value="TCW39606.1"/>
    <property type="molecule type" value="Genomic_DNA"/>
</dbReference>
<dbReference type="PANTHER" id="PTHR30417:SF1">
    <property type="entry name" value="N-ACETYLMURAMOYL-L-ALANINE AMIDASE AMID"/>
    <property type="match status" value="1"/>
</dbReference>
<dbReference type="InterPro" id="IPR051206">
    <property type="entry name" value="NAMLAA_amidase_2"/>
</dbReference>
<evidence type="ECO:0000256" key="2">
    <source>
        <dbReference type="ARBA" id="ARBA00011901"/>
    </source>
</evidence>
<proteinExistence type="predicted"/>
<protein>
    <recommendedName>
        <fullName evidence="2">N-acetylmuramoyl-L-alanine amidase</fullName>
        <ecNumber evidence="2">3.5.1.28</ecNumber>
    </recommendedName>
</protein>